<reference evidence="1 2" key="1">
    <citation type="submission" date="2016-03" db="EMBL/GenBank/DDBJ databases">
        <title>Whole genome sequencing of Grifola frondosa 9006-11.</title>
        <authorList>
            <person name="Min B."/>
            <person name="Park H."/>
            <person name="Kim J.-G."/>
            <person name="Cho H."/>
            <person name="Oh Y.-L."/>
            <person name="Kong W.-S."/>
            <person name="Choi I.-G."/>
        </authorList>
    </citation>
    <scope>NUCLEOTIDE SEQUENCE [LARGE SCALE GENOMIC DNA]</scope>
    <source>
        <strain evidence="1 2">9006-11</strain>
    </source>
</reference>
<accession>A0A1C7M8M6</accession>
<dbReference type="EMBL" id="LUGG01000007">
    <property type="protein sequence ID" value="OBZ73182.1"/>
    <property type="molecule type" value="Genomic_DNA"/>
</dbReference>
<evidence type="ECO:0000313" key="1">
    <source>
        <dbReference type="EMBL" id="OBZ73182.1"/>
    </source>
</evidence>
<sequence>MGMIQRNVRTKHAPQIIRGQPCSDVFEYGINSLTFQSIQSCAVHYGHWFVMVICSIKQPMVETQDGRGRNNIAADDWKCPKE</sequence>
<dbReference type="AlphaFoldDB" id="A0A1C7M8M6"/>
<gene>
    <name evidence="1" type="ORF">A0H81_06894</name>
</gene>
<evidence type="ECO:0000313" key="2">
    <source>
        <dbReference type="Proteomes" id="UP000092993"/>
    </source>
</evidence>
<keyword evidence="2" id="KW-1185">Reference proteome</keyword>
<comment type="caution">
    <text evidence="1">The sequence shown here is derived from an EMBL/GenBank/DDBJ whole genome shotgun (WGS) entry which is preliminary data.</text>
</comment>
<protein>
    <submittedName>
        <fullName evidence="1">Uncharacterized protein</fullName>
    </submittedName>
</protein>
<proteinExistence type="predicted"/>
<dbReference type="Proteomes" id="UP000092993">
    <property type="component" value="Unassembled WGS sequence"/>
</dbReference>
<organism evidence="1 2">
    <name type="scientific">Grifola frondosa</name>
    <name type="common">Maitake</name>
    <name type="synonym">Polyporus frondosus</name>
    <dbReference type="NCBI Taxonomy" id="5627"/>
    <lineage>
        <taxon>Eukaryota</taxon>
        <taxon>Fungi</taxon>
        <taxon>Dikarya</taxon>
        <taxon>Basidiomycota</taxon>
        <taxon>Agaricomycotina</taxon>
        <taxon>Agaricomycetes</taxon>
        <taxon>Polyporales</taxon>
        <taxon>Grifolaceae</taxon>
        <taxon>Grifola</taxon>
    </lineage>
</organism>
<dbReference type="OrthoDB" id="654211at2759"/>
<name>A0A1C7M8M6_GRIFR</name>